<keyword evidence="2" id="KW-1185">Reference proteome</keyword>
<comment type="caution">
    <text evidence="1">The sequence shown here is derived from an EMBL/GenBank/DDBJ whole genome shotgun (WGS) entry which is preliminary data.</text>
</comment>
<evidence type="ECO:0000313" key="1">
    <source>
        <dbReference type="EMBL" id="CAG8809153.1"/>
    </source>
</evidence>
<feature type="non-terminal residue" evidence="1">
    <location>
        <position position="100"/>
    </location>
</feature>
<protein>
    <submittedName>
        <fullName evidence="1">33190_t:CDS:1</fullName>
    </submittedName>
</protein>
<proteinExistence type="predicted"/>
<organism evidence="1 2">
    <name type="scientific">Racocetra persica</name>
    <dbReference type="NCBI Taxonomy" id="160502"/>
    <lineage>
        <taxon>Eukaryota</taxon>
        <taxon>Fungi</taxon>
        <taxon>Fungi incertae sedis</taxon>
        <taxon>Mucoromycota</taxon>
        <taxon>Glomeromycotina</taxon>
        <taxon>Glomeromycetes</taxon>
        <taxon>Diversisporales</taxon>
        <taxon>Gigasporaceae</taxon>
        <taxon>Racocetra</taxon>
    </lineage>
</organism>
<feature type="non-terminal residue" evidence="1">
    <location>
        <position position="1"/>
    </location>
</feature>
<evidence type="ECO:0000313" key="2">
    <source>
        <dbReference type="Proteomes" id="UP000789920"/>
    </source>
</evidence>
<name>A0ACA9RUE3_9GLOM</name>
<reference evidence="1" key="1">
    <citation type="submission" date="2021-06" db="EMBL/GenBank/DDBJ databases">
        <authorList>
            <person name="Kallberg Y."/>
            <person name="Tangrot J."/>
            <person name="Rosling A."/>
        </authorList>
    </citation>
    <scope>NUCLEOTIDE SEQUENCE</scope>
    <source>
        <strain evidence="1">MA461A</strain>
    </source>
</reference>
<dbReference type="EMBL" id="CAJVQC010069759">
    <property type="protein sequence ID" value="CAG8809153.1"/>
    <property type="molecule type" value="Genomic_DNA"/>
</dbReference>
<accession>A0ACA9RUE3</accession>
<gene>
    <name evidence="1" type="ORF">RPERSI_LOCUS22801</name>
</gene>
<sequence length="100" mass="12018">NNLFKSKILFFQPHSYHQFTSFTSPNIKINCINFESDKHLDNEFNDQSDYRFEEQIELYKDISNISLYNFVLKKQLVNTIDEAYAAVEAFTYSNRFEIRK</sequence>
<dbReference type="Proteomes" id="UP000789920">
    <property type="component" value="Unassembled WGS sequence"/>
</dbReference>